<keyword evidence="3" id="KW-1185">Reference proteome</keyword>
<accession>A0ABT9IZY5</accession>
<protein>
    <submittedName>
        <fullName evidence="2">Prolyl oligopeptidase family serine peptidase</fullName>
    </submittedName>
</protein>
<evidence type="ECO:0000259" key="1">
    <source>
        <dbReference type="Pfam" id="PF00326"/>
    </source>
</evidence>
<dbReference type="Pfam" id="PF00326">
    <property type="entry name" value="Peptidase_S9"/>
    <property type="match status" value="1"/>
</dbReference>
<dbReference type="PANTHER" id="PTHR10655">
    <property type="entry name" value="LYSOPHOSPHOLIPASE-RELATED"/>
    <property type="match status" value="1"/>
</dbReference>
<dbReference type="SUPFAM" id="SSF53474">
    <property type="entry name" value="alpha/beta-Hydrolases"/>
    <property type="match status" value="1"/>
</dbReference>
<gene>
    <name evidence="2" type="ORF">Q5Y73_12485</name>
</gene>
<dbReference type="Gene3D" id="3.40.50.1820">
    <property type="entry name" value="alpha/beta hydrolase"/>
    <property type="match status" value="1"/>
</dbReference>
<comment type="caution">
    <text evidence="2">The sequence shown here is derived from an EMBL/GenBank/DDBJ whole genome shotgun (WGS) entry which is preliminary data.</text>
</comment>
<sequence>MKNIIDNELKYSILKPAAKSKNKAIIFYHGWGTNVESNQDIGELLANEGYQVVYPELIYHDTRNCLENHFDDKVIQNYFWKTVMESIDEWDELINTLGVTEHEIILVGSSMGGFIVNGIFATRKSLGGLININGSGSFVLSEQVFRKMGNRHELTVDEMNLLKEYDPVQSDNCSSPVLLMHGDSDTTVHIDGQKDYYTYLTRHKKRDNVDLMIYENINHVISPEMVRDMMEWLRAD</sequence>
<dbReference type="RefSeq" id="WP_305992238.1">
    <property type="nucleotide sequence ID" value="NZ_JAVAMP010000005.1"/>
</dbReference>
<name>A0ABT9IZY5_9BACL</name>
<evidence type="ECO:0000313" key="3">
    <source>
        <dbReference type="Proteomes" id="UP001231941"/>
    </source>
</evidence>
<reference evidence="2 3" key="1">
    <citation type="submission" date="2023-08" db="EMBL/GenBank/DDBJ databases">
        <authorList>
            <person name="Park J.-S."/>
        </authorList>
    </citation>
    <scope>NUCLEOTIDE SEQUENCE [LARGE SCALE GENOMIC DNA]</scope>
    <source>
        <strain evidence="2 3">2205SS18-9</strain>
    </source>
</reference>
<dbReference type="InterPro" id="IPR029058">
    <property type="entry name" value="AB_hydrolase_fold"/>
</dbReference>
<organism evidence="2 3">
    <name type="scientific">Chengkuizengella axinellae</name>
    <dbReference type="NCBI Taxonomy" id="3064388"/>
    <lineage>
        <taxon>Bacteria</taxon>
        <taxon>Bacillati</taxon>
        <taxon>Bacillota</taxon>
        <taxon>Bacilli</taxon>
        <taxon>Bacillales</taxon>
        <taxon>Paenibacillaceae</taxon>
        <taxon>Chengkuizengella</taxon>
    </lineage>
</organism>
<feature type="domain" description="Peptidase S9 prolyl oligopeptidase catalytic" evidence="1">
    <location>
        <begin position="44"/>
        <end position="232"/>
    </location>
</feature>
<proteinExistence type="predicted"/>
<dbReference type="PANTHER" id="PTHR10655:SF17">
    <property type="entry name" value="LYSOPHOSPHOLIPASE-LIKE PROTEIN 1"/>
    <property type="match status" value="1"/>
</dbReference>
<dbReference type="InterPro" id="IPR001375">
    <property type="entry name" value="Peptidase_S9_cat"/>
</dbReference>
<dbReference type="Proteomes" id="UP001231941">
    <property type="component" value="Unassembled WGS sequence"/>
</dbReference>
<dbReference type="EMBL" id="JAVAMP010000005">
    <property type="protein sequence ID" value="MDP5274928.1"/>
    <property type="molecule type" value="Genomic_DNA"/>
</dbReference>
<evidence type="ECO:0000313" key="2">
    <source>
        <dbReference type="EMBL" id="MDP5274928.1"/>
    </source>
</evidence>
<dbReference type="InterPro" id="IPR050565">
    <property type="entry name" value="LYPA1-2/EST-like"/>
</dbReference>